<dbReference type="PANTHER" id="PTHR10720:SF0">
    <property type="entry name" value="HEME OXYGENASE"/>
    <property type="match status" value="1"/>
</dbReference>
<dbReference type="AlphaFoldDB" id="A0A561VQU6"/>
<feature type="binding site" evidence="4">
    <location>
        <position position="184"/>
    </location>
    <ligand>
        <name>heme b</name>
        <dbReference type="ChEBI" id="CHEBI:60344"/>
    </ligand>
</feature>
<dbReference type="PANTHER" id="PTHR10720">
    <property type="entry name" value="HEME OXYGENASE"/>
    <property type="match status" value="1"/>
</dbReference>
<dbReference type="InterPro" id="IPR002051">
    <property type="entry name" value="Haem_Oase"/>
</dbReference>
<dbReference type="GO" id="GO:0004392">
    <property type="term" value="F:heme oxygenase (decyclizing) activity"/>
    <property type="evidence" value="ECO:0007669"/>
    <property type="project" value="InterPro"/>
</dbReference>
<evidence type="ECO:0000256" key="4">
    <source>
        <dbReference type="PIRSR" id="PIRSR000343-1"/>
    </source>
</evidence>
<sequence length="223" mass="24615">MWHPAGPLEADPPATDRVSAHLAKILADAQAAARHSRFVQALVAGRLPVTAYAELAAQHWFVYEALEQATAAMAGDPVAGRFCFPELLRLPAIEADLTFLYGAGWPERIVALPSTTTYCTRIRSVAVDRDTGFVAHHGTRYLGDLDGGQWLGAAVFQAYRFDRRGYRFFVFEGVDPRLLRTRYRQRLDAVGWGRAERGAFLSEAAAAAQLGLNLLVELGNRWT</sequence>
<dbReference type="GO" id="GO:0020037">
    <property type="term" value="F:heme binding"/>
    <property type="evidence" value="ECO:0007669"/>
    <property type="project" value="TreeGrafter"/>
</dbReference>
<reference evidence="5 6" key="1">
    <citation type="submission" date="2019-06" db="EMBL/GenBank/DDBJ databases">
        <title>Sequencing the genomes of 1000 actinobacteria strains.</title>
        <authorList>
            <person name="Klenk H.-P."/>
        </authorList>
    </citation>
    <scope>NUCLEOTIDE SEQUENCE [LARGE SCALE GENOMIC DNA]</scope>
    <source>
        <strain evidence="5 6">DSM 43866</strain>
    </source>
</reference>
<gene>
    <name evidence="5" type="ORF">FHX34_104263</name>
</gene>
<protein>
    <submittedName>
        <fullName evidence="5">Heme oxygenase</fullName>
    </submittedName>
</protein>
<comment type="caution">
    <text evidence="5">The sequence shown here is derived from an EMBL/GenBank/DDBJ whole genome shotgun (WGS) entry which is preliminary data.</text>
</comment>
<evidence type="ECO:0000256" key="2">
    <source>
        <dbReference type="ARBA" id="ARBA00022723"/>
    </source>
</evidence>
<dbReference type="InterPro" id="IPR016053">
    <property type="entry name" value="Haem_Oase-like"/>
</dbReference>
<dbReference type="OrthoDB" id="5493802at2"/>
<dbReference type="PRINTS" id="PR00088">
    <property type="entry name" value="HAEMOXYGNASE"/>
</dbReference>
<dbReference type="GO" id="GO:0006788">
    <property type="term" value="P:heme oxidation"/>
    <property type="evidence" value="ECO:0007669"/>
    <property type="project" value="InterPro"/>
</dbReference>
<dbReference type="PIRSF" id="PIRSF000343">
    <property type="entry name" value="Haem_Oase"/>
    <property type="match status" value="1"/>
</dbReference>
<proteinExistence type="predicted"/>
<keyword evidence="2" id="KW-0479">Metal-binding</keyword>
<keyword evidence="6" id="KW-1185">Reference proteome</keyword>
<keyword evidence="1 4" id="KW-0349">Heme</keyword>
<dbReference type="Pfam" id="PF01126">
    <property type="entry name" value="Heme_oxygenase"/>
    <property type="match status" value="1"/>
</dbReference>
<dbReference type="GO" id="GO:0046872">
    <property type="term" value="F:metal ion binding"/>
    <property type="evidence" value="ECO:0007669"/>
    <property type="project" value="UniProtKB-KW"/>
</dbReference>
<dbReference type="EMBL" id="VIWY01000004">
    <property type="protein sequence ID" value="TWG13970.1"/>
    <property type="molecule type" value="Genomic_DNA"/>
</dbReference>
<evidence type="ECO:0000256" key="3">
    <source>
        <dbReference type="ARBA" id="ARBA00023004"/>
    </source>
</evidence>
<dbReference type="CDD" id="cd19165">
    <property type="entry name" value="HemeO"/>
    <property type="match status" value="1"/>
</dbReference>
<dbReference type="Proteomes" id="UP000320239">
    <property type="component" value="Unassembled WGS sequence"/>
</dbReference>
<evidence type="ECO:0000256" key="1">
    <source>
        <dbReference type="ARBA" id="ARBA00022617"/>
    </source>
</evidence>
<evidence type="ECO:0000313" key="5">
    <source>
        <dbReference type="EMBL" id="TWG13970.1"/>
    </source>
</evidence>
<dbReference type="RefSeq" id="WP_122976176.1">
    <property type="nucleotide sequence ID" value="NZ_BOMX01000056.1"/>
</dbReference>
<evidence type="ECO:0000313" key="6">
    <source>
        <dbReference type="Proteomes" id="UP000320239"/>
    </source>
</evidence>
<dbReference type="Gene3D" id="1.20.910.10">
    <property type="entry name" value="Heme oxygenase-like"/>
    <property type="match status" value="1"/>
</dbReference>
<dbReference type="GO" id="GO:0006979">
    <property type="term" value="P:response to oxidative stress"/>
    <property type="evidence" value="ECO:0007669"/>
    <property type="project" value="TreeGrafter"/>
</dbReference>
<organism evidence="5 6">
    <name type="scientific">Actinoplanes teichomyceticus</name>
    <dbReference type="NCBI Taxonomy" id="1867"/>
    <lineage>
        <taxon>Bacteria</taxon>
        <taxon>Bacillati</taxon>
        <taxon>Actinomycetota</taxon>
        <taxon>Actinomycetes</taxon>
        <taxon>Micromonosporales</taxon>
        <taxon>Micromonosporaceae</taxon>
        <taxon>Actinoplanes</taxon>
    </lineage>
</organism>
<dbReference type="InterPro" id="IPR016084">
    <property type="entry name" value="Haem_Oase-like_multi-hlx"/>
</dbReference>
<dbReference type="GO" id="GO:0042167">
    <property type="term" value="P:heme catabolic process"/>
    <property type="evidence" value="ECO:0007669"/>
    <property type="project" value="TreeGrafter"/>
</dbReference>
<accession>A0A561VQU6</accession>
<keyword evidence="3" id="KW-0408">Iron</keyword>
<dbReference type="SUPFAM" id="SSF48613">
    <property type="entry name" value="Heme oxygenase-like"/>
    <property type="match status" value="1"/>
</dbReference>
<name>A0A561VQU6_ACTTI</name>